<evidence type="ECO:0000259" key="15">
    <source>
        <dbReference type="Pfam" id="PF07715"/>
    </source>
</evidence>
<dbReference type="Pfam" id="PF07715">
    <property type="entry name" value="Plug"/>
    <property type="match status" value="1"/>
</dbReference>
<keyword evidence="17" id="KW-1185">Reference proteome</keyword>
<feature type="domain" description="TonB-dependent receptor-like beta-barrel" evidence="14">
    <location>
        <begin position="270"/>
        <end position="658"/>
    </location>
</feature>
<evidence type="ECO:0000256" key="8">
    <source>
        <dbReference type="ARBA" id="ARBA00023136"/>
    </source>
</evidence>
<dbReference type="Proteomes" id="UP001467690">
    <property type="component" value="Unassembled WGS sequence"/>
</dbReference>
<dbReference type="InterPro" id="IPR039426">
    <property type="entry name" value="TonB-dep_rcpt-like"/>
</dbReference>
<dbReference type="PANTHER" id="PTHR30069:SF29">
    <property type="entry name" value="HEMOGLOBIN AND HEMOGLOBIN-HAPTOGLOBIN-BINDING PROTEIN 1-RELATED"/>
    <property type="match status" value="1"/>
</dbReference>
<evidence type="ECO:0000256" key="1">
    <source>
        <dbReference type="ARBA" id="ARBA00004571"/>
    </source>
</evidence>
<keyword evidence="9 16" id="KW-0675">Receptor</keyword>
<evidence type="ECO:0000256" key="7">
    <source>
        <dbReference type="ARBA" id="ARBA00023077"/>
    </source>
</evidence>
<evidence type="ECO:0000256" key="2">
    <source>
        <dbReference type="ARBA" id="ARBA00008143"/>
    </source>
</evidence>
<dbReference type="InterPro" id="IPR000531">
    <property type="entry name" value="Beta-barrel_TonB"/>
</dbReference>
<proteinExistence type="inferred from homology"/>
<evidence type="ECO:0000256" key="4">
    <source>
        <dbReference type="ARBA" id="ARBA00022452"/>
    </source>
</evidence>
<feature type="chain" id="PRO_5045099569" evidence="13">
    <location>
        <begin position="22"/>
        <end position="691"/>
    </location>
</feature>
<dbReference type="PANTHER" id="PTHR30069">
    <property type="entry name" value="TONB-DEPENDENT OUTER MEMBRANE RECEPTOR"/>
    <property type="match status" value="1"/>
</dbReference>
<reference evidence="16 17" key="1">
    <citation type="submission" date="2024-06" db="EMBL/GenBank/DDBJ databases">
        <authorList>
            <person name="Chen R.Y."/>
        </authorList>
    </citation>
    <scope>NUCLEOTIDE SEQUENCE [LARGE SCALE GENOMIC DNA]</scope>
    <source>
        <strain evidence="16 17">D2</strain>
    </source>
</reference>
<dbReference type="SUPFAM" id="SSF56935">
    <property type="entry name" value="Porins"/>
    <property type="match status" value="1"/>
</dbReference>
<dbReference type="InterPro" id="IPR012910">
    <property type="entry name" value="Plug_dom"/>
</dbReference>
<evidence type="ECO:0000259" key="14">
    <source>
        <dbReference type="Pfam" id="PF00593"/>
    </source>
</evidence>
<gene>
    <name evidence="16" type="ORF">ABS311_08220</name>
</gene>
<evidence type="ECO:0000256" key="10">
    <source>
        <dbReference type="ARBA" id="ARBA00023237"/>
    </source>
</evidence>
<evidence type="ECO:0000313" key="17">
    <source>
        <dbReference type="Proteomes" id="UP001467690"/>
    </source>
</evidence>
<dbReference type="CDD" id="cd01347">
    <property type="entry name" value="ligand_gated_channel"/>
    <property type="match status" value="1"/>
</dbReference>
<keyword evidence="3 11" id="KW-0813">Transport</keyword>
<evidence type="ECO:0000256" key="13">
    <source>
        <dbReference type="SAM" id="SignalP"/>
    </source>
</evidence>
<comment type="subcellular location">
    <subcellularLocation>
        <location evidence="1 11">Cell outer membrane</location>
        <topology evidence="1 11">Multi-pass membrane protein</topology>
    </subcellularLocation>
</comment>
<comment type="similarity">
    <text evidence="2">Belongs to the TonB-dependent receptor family. Hemoglobin/haptoglobin binding protein subfamily.</text>
</comment>
<feature type="signal peptide" evidence="13">
    <location>
        <begin position="1"/>
        <end position="21"/>
    </location>
</feature>
<accession>A0ABV1RG04</accession>
<dbReference type="Gene3D" id="2.40.170.20">
    <property type="entry name" value="TonB-dependent receptor, beta-barrel domain"/>
    <property type="match status" value="1"/>
</dbReference>
<evidence type="ECO:0000256" key="3">
    <source>
        <dbReference type="ARBA" id="ARBA00022448"/>
    </source>
</evidence>
<name>A0ABV1RG04_9ALTE</name>
<evidence type="ECO:0000256" key="11">
    <source>
        <dbReference type="PROSITE-ProRule" id="PRU01360"/>
    </source>
</evidence>
<evidence type="ECO:0000256" key="5">
    <source>
        <dbReference type="ARBA" id="ARBA00022692"/>
    </source>
</evidence>
<feature type="domain" description="TonB-dependent receptor plug" evidence="15">
    <location>
        <begin position="53"/>
        <end position="162"/>
    </location>
</feature>
<organism evidence="16 17">
    <name type="scientific">Catenovulum sediminis</name>
    <dbReference type="NCBI Taxonomy" id="1740262"/>
    <lineage>
        <taxon>Bacteria</taxon>
        <taxon>Pseudomonadati</taxon>
        <taxon>Pseudomonadota</taxon>
        <taxon>Gammaproteobacteria</taxon>
        <taxon>Alteromonadales</taxon>
        <taxon>Alteromonadaceae</taxon>
        <taxon>Catenovulum</taxon>
    </lineage>
</organism>
<keyword evidence="7 12" id="KW-0798">TonB box</keyword>
<sequence>MFKTTYSLFCLTCALSYPALSNEPYAEMGFSLEDFYGDEEFISIATGTKKPIYKAPSVASIITSDDIKAMGANTVHQAIESVTGIHVYPSKLNRMNPSYSIRGIHTDQNPQVLVLVNGMRTTYEFTGAKWNIFDVGVNIIDRIEIIKGPGSAVYGADAFSGVINIITKGTDSIYKNEVGAKAGSFNTKASWFNYQSESGDLKYSANAQWQRTDGDSSRIIDSDFLTLLGLSDLSLAPSALDTQHKYLDVHLQAEYQSFYAKLWYLDIEGGTGAGAAQALSNNDLTRSEQFSVSLGFQKQVTDNLHLHFSSFLQDYESLTRFQIFPPGYQDGNGTTFTQGYIGAPELYDTNYGAKLTALISSSSSHEIRAEVGFKYSYEKTDEYKNFGPGVLEGNETTQDARLTSLRGTEHIFIGDNARKLSYISVQDEWNLANDWTLTSGIRYDNYSDFGSTINPRVALVWQTSYNLTSKFLYGSAFRAPSFGDLYSKNNPVLLGNPELRPEQIDTYELAFDYRPTFDTQILLSLFSYQATDLLEYQPNPDGTVQLQNSQQQDGYGSEFEFIWSPVTAVDLKFGYAWQKSEFTNGTDIADAPQQQLDATIQWQINDELQLYLDSYWIMSRERASGDNRNSIDDYNWTNLNLNYTFNDRTDFTLTVRNLFNVNAFEPAGTRIQNDFPLESRGFWLTAKYYLK</sequence>
<keyword evidence="6 13" id="KW-0732">Signal</keyword>
<dbReference type="InterPro" id="IPR037066">
    <property type="entry name" value="Plug_dom_sf"/>
</dbReference>
<evidence type="ECO:0000256" key="6">
    <source>
        <dbReference type="ARBA" id="ARBA00022729"/>
    </source>
</evidence>
<dbReference type="EMBL" id="JBELOE010000152">
    <property type="protein sequence ID" value="MER2491868.1"/>
    <property type="molecule type" value="Genomic_DNA"/>
</dbReference>
<keyword evidence="10 11" id="KW-0998">Cell outer membrane</keyword>
<keyword evidence="4 11" id="KW-1134">Transmembrane beta strand</keyword>
<evidence type="ECO:0000256" key="9">
    <source>
        <dbReference type="ARBA" id="ARBA00023170"/>
    </source>
</evidence>
<dbReference type="PROSITE" id="PS52016">
    <property type="entry name" value="TONB_DEPENDENT_REC_3"/>
    <property type="match status" value="1"/>
</dbReference>
<dbReference type="Pfam" id="PF00593">
    <property type="entry name" value="TonB_dep_Rec_b-barrel"/>
    <property type="match status" value="1"/>
</dbReference>
<dbReference type="InterPro" id="IPR036942">
    <property type="entry name" value="Beta-barrel_TonB_sf"/>
</dbReference>
<evidence type="ECO:0000313" key="16">
    <source>
        <dbReference type="EMBL" id="MER2491868.1"/>
    </source>
</evidence>
<keyword evidence="5 11" id="KW-0812">Transmembrane</keyword>
<protein>
    <submittedName>
        <fullName evidence="16">TonB-dependent receptor</fullName>
    </submittedName>
</protein>
<dbReference type="RefSeq" id="WP_143871141.1">
    <property type="nucleotide sequence ID" value="NZ_CP041660.1"/>
</dbReference>
<evidence type="ECO:0000256" key="12">
    <source>
        <dbReference type="RuleBase" id="RU003357"/>
    </source>
</evidence>
<dbReference type="Gene3D" id="2.170.130.10">
    <property type="entry name" value="TonB-dependent receptor, plug domain"/>
    <property type="match status" value="1"/>
</dbReference>
<keyword evidence="8 11" id="KW-0472">Membrane</keyword>
<comment type="caution">
    <text evidence="16">The sequence shown here is derived from an EMBL/GenBank/DDBJ whole genome shotgun (WGS) entry which is preliminary data.</text>
</comment>